<dbReference type="AlphaFoldDB" id="A0A0A8ZAP7"/>
<accession>A0A0A8ZAP7</accession>
<sequence length="38" mass="4286">MKIMQAIVKADIAARFLFLPMFSFLLCPKSVRSSHSNS</sequence>
<dbReference type="EMBL" id="GBRH01261421">
    <property type="protein sequence ID" value="JAD36474.1"/>
    <property type="molecule type" value="Transcribed_RNA"/>
</dbReference>
<proteinExistence type="predicted"/>
<protein>
    <submittedName>
        <fullName evidence="1">Uncharacterized protein</fullName>
    </submittedName>
</protein>
<evidence type="ECO:0000313" key="1">
    <source>
        <dbReference type="EMBL" id="JAD36474.1"/>
    </source>
</evidence>
<organism evidence="1">
    <name type="scientific">Arundo donax</name>
    <name type="common">Giant reed</name>
    <name type="synonym">Donax arundinaceus</name>
    <dbReference type="NCBI Taxonomy" id="35708"/>
    <lineage>
        <taxon>Eukaryota</taxon>
        <taxon>Viridiplantae</taxon>
        <taxon>Streptophyta</taxon>
        <taxon>Embryophyta</taxon>
        <taxon>Tracheophyta</taxon>
        <taxon>Spermatophyta</taxon>
        <taxon>Magnoliopsida</taxon>
        <taxon>Liliopsida</taxon>
        <taxon>Poales</taxon>
        <taxon>Poaceae</taxon>
        <taxon>PACMAD clade</taxon>
        <taxon>Arundinoideae</taxon>
        <taxon>Arundineae</taxon>
        <taxon>Arundo</taxon>
    </lineage>
</organism>
<reference evidence="1" key="2">
    <citation type="journal article" date="2015" name="Data Brief">
        <title>Shoot transcriptome of the giant reed, Arundo donax.</title>
        <authorList>
            <person name="Barrero R.A."/>
            <person name="Guerrero F.D."/>
            <person name="Moolhuijzen P."/>
            <person name="Goolsby J.A."/>
            <person name="Tidwell J."/>
            <person name="Bellgard S.E."/>
            <person name="Bellgard M.I."/>
        </authorList>
    </citation>
    <scope>NUCLEOTIDE SEQUENCE</scope>
    <source>
        <tissue evidence="1">Shoot tissue taken approximately 20 cm above the soil surface</tissue>
    </source>
</reference>
<name>A0A0A8ZAP7_ARUDO</name>
<reference evidence="1" key="1">
    <citation type="submission" date="2014-09" db="EMBL/GenBank/DDBJ databases">
        <authorList>
            <person name="Magalhaes I.L.F."/>
            <person name="Oliveira U."/>
            <person name="Santos F.R."/>
            <person name="Vidigal T.H.D.A."/>
            <person name="Brescovit A.D."/>
            <person name="Santos A.J."/>
        </authorList>
    </citation>
    <scope>NUCLEOTIDE SEQUENCE</scope>
    <source>
        <tissue evidence="1">Shoot tissue taken approximately 20 cm above the soil surface</tissue>
    </source>
</reference>